<proteinExistence type="predicted"/>
<dbReference type="Pfam" id="PF19730">
    <property type="entry name" value="DUF6221"/>
    <property type="match status" value="1"/>
</dbReference>
<organism evidence="1 2">
    <name type="scientific">Streptomyces yanii</name>
    <dbReference type="NCBI Taxonomy" id="78510"/>
    <lineage>
        <taxon>Bacteria</taxon>
        <taxon>Bacillati</taxon>
        <taxon>Actinomycetota</taxon>
        <taxon>Actinomycetes</taxon>
        <taxon>Kitasatosporales</taxon>
        <taxon>Streptomycetaceae</taxon>
        <taxon>Streptomyces</taxon>
    </lineage>
</organism>
<reference evidence="1 2" key="1">
    <citation type="submission" date="2024-09" db="EMBL/GenBank/DDBJ databases">
        <authorList>
            <person name="Sun Q."/>
            <person name="Mori K."/>
        </authorList>
    </citation>
    <scope>NUCLEOTIDE SEQUENCE [LARGE SCALE GENOMIC DNA]</scope>
    <source>
        <strain evidence="1 2">JCM 3331</strain>
    </source>
</reference>
<dbReference type="Proteomes" id="UP001589710">
    <property type="component" value="Unassembled WGS sequence"/>
</dbReference>
<protein>
    <submittedName>
        <fullName evidence="1">DUF6221 family protein</fullName>
    </submittedName>
</protein>
<comment type="caution">
    <text evidence="1">The sequence shown here is derived from an EMBL/GenBank/DDBJ whole genome shotgun (WGS) entry which is preliminary data.</text>
</comment>
<gene>
    <name evidence="1" type="ORF">ACFFTL_46410</name>
</gene>
<keyword evidence="2" id="KW-1185">Reference proteome</keyword>
<dbReference type="EMBL" id="JBHMCG010000222">
    <property type="protein sequence ID" value="MFB9579491.1"/>
    <property type="molecule type" value="Genomic_DNA"/>
</dbReference>
<dbReference type="InterPro" id="IPR046193">
    <property type="entry name" value="DUF6221"/>
</dbReference>
<dbReference type="RefSeq" id="WP_345517320.1">
    <property type="nucleotide sequence ID" value="NZ_BAAAXD010000045.1"/>
</dbReference>
<accession>A0ABV5RP98</accession>
<name>A0ABV5RP98_9ACTN</name>
<sequence length="135" mass="15392">MTNDPVEFLRARLDEEADLARRCDGDGCGEWTALGGTVYFCRMDLSGFPPVIARHIAVHDPARVLREIEAERDVLARHAFGPAGGDPELPWDDRDDCRYDGELRPCDDVLDLALPYAHHADYRREWLPRRMRDSG</sequence>
<evidence type="ECO:0000313" key="1">
    <source>
        <dbReference type="EMBL" id="MFB9579491.1"/>
    </source>
</evidence>
<evidence type="ECO:0000313" key="2">
    <source>
        <dbReference type="Proteomes" id="UP001589710"/>
    </source>
</evidence>